<dbReference type="InterPro" id="IPR001356">
    <property type="entry name" value="HD"/>
</dbReference>
<evidence type="ECO:0000256" key="1">
    <source>
        <dbReference type="ARBA" id="ARBA00004123"/>
    </source>
</evidence>
<keyword evidence="4 8" id="KW-0238">DNA-binding</keyword>
<dbReference type="Gene3D" id="1.10.10.60">
    <property type="entry name" value="Homeodomain-like"/>
    <property type="match status" value="1"/>
</dbReference>
<evidence type="ECO:0000259" key="11">
    <source>
        <dbReference type="PROSITE" id="PS50071"/>
    </source>
</evidence>
<reference evidence="12" key="1">
    <citation type="submission" date="2015-04" db="UniProtKB">
        <authorList>
            <consortium name="EnsemblPlants"/>
        </authorList>
    </citation>
    <scope>IDENTIFICATION</scope>
</reference>
<dbReference type="FunFam" id="1.10.10.60:FF:000577">
    <property type="entry name" value="Homeobox-leucine zipper protein 18"/>
    <property type="match status" value="1"/>
</dbReference>
<proteinExistence type="inferred from homology"/>
<dbReference type="InterPro" id="IPR003106">
    <property type="entry name" value="Leu_zip_homeo"/>
</dbReference>
<dbReference type="STRING" id="4537.A0A0E0M4X8"/>
<feature type="DNA-binding region" description="Homeobox" evidence="8">
    <location>
        <begin position="139"/>
        <end position="198"/>
    </location>
</feature>
<dbReference type="PROSITE" id="PS50071">
    <property type="entry name" value="HOMEOBOX_2"/>
    <property type="match status" value="1"/>
</dbReference>
<feature type="domain" description="Homeobox" evidence="11">
    <location>
        <begin position="137"/>
        <end position="197"/>
    </location>
</feature>
<dbReference type="InterPro" id="IPR017970">
    <property type="entry name" value="Homeobox_CS"/>
</dbReference>
<dbReference type="SMART" id="SM00340">
    <property type="entry name" value="HALZ"/>
    <property type="match status" value="1"/>
</dbReference>
<dbReference type="HOGENOM" id="CLU_049516_0_1_1"/>
<comment type="similarity">
    <text evidence="2">Belongs to the HD-ZIP homeobox family. Class II subfamily.</text>
</comment>
<evidence type="ECO:0000313" key="13">
    <source>
        <dbReference type="Proteomes" id="UP000026962"/>
    </source>
</evidence>
<evidence type="ECO:0000256" key="8">
    <source>
        <dbReference type="PROSITE-ProRule" id="PRU00108"/>
    </source>
</evidence>
<evidence type="ECO:0000256" key="9">
    <source>
        <dbReference type="RuleBase" id="RU000682"/>
    </source>
</evidence>
<keyword evidence="3" id="KW-0805">Transcription regulation</keyword>
<keyword evidence="6" id="KW-0804">Transcription</keyword>
<dbReference type="EnsemblPlants" id="OPUNC10G00220.1">
    <property type="protein sequence ID" value="OPUNC10G00220.1"/>
    <property type="gene ID" value="OPUNC10G00220"/>
</dbReference>
<dbReference type="OMA" id="MEHKHED"/>
<dbReference type="GO" id="GO:0043565">
    <property type="term" value="F:sequence-specific DNA binding"/>
    <property type="evidence" value="ECO:0007669"/>
    <property type="project" value="InterPro"/>
</dbReference>
<dbReference type="Gramene" id="OPUNC10G00220.1">
    <property type="protein sequence ID" value="OPUNC10G00220.1"/>
    <property type="gene ID" value="OPUNC10G00220"/>
</dbReference>
<evidence type="ECO:0000256" key="5">
    <source>
        <dbReference type="ARBA" id="ARBA00023155"/>
    </source>
</evidence>
<keyword evidence="7 8" id="KW-0539">Nucleus</keyword>
<accession>A0A0E0M4X8</accession>
<dbReference type="SUPFAM" id="SSF46689">
    <property type="entry name" value="Homeodomain-like"/>
    <property type="match status" value="1"/>
</dbReference>
<dbReference type="eggNOG" id="KOG0483">
    <property type="taxonomic scope" value="Eukaryota"/>
</dbReference>
<dbReference type="PROSITE" id="PS00027">
    <property type="entry name" value="HOMEOBOX_1"/>
    <property type="match status" value="1"/>
</dbReference>
<organism evidence="12">
    <name type="scientific">Oryza punctata</name>
    <name type="common">Red rice</name>
    <dbReference type="NCBI Taxonomy" id="4537"/>
    <lineage>
        <taxon>Eukaryota</taxon>
        <taxon>Viridiplantae</taxon>
        <taxon>Streptophyta</taxon>
        <taxon>Embryophyta</taxon>
        <taxon>Tracheophyta</taxon>
        <taxon>Spermatophyta</taxon>
        <taxon>Magnoliopsida</taxon>
        <taxon>Liliopsida</taxon>
        <taxon>Poales</taxon>
        <taxon>Poaceae</taxon>
        <taxon>BOP clade</taxon>
        <taxon>Oryzoideae</taxon>
        <taxon>Oryzeae</taxon>
        <taxon>Oryzinae</taxon>
        <taxon>Oryza</taxon>
    </lineage>
</organism>
<dbReference type="Pfam" id="PF02183">
    <property type="entry name" value="HALZ"/>
    <property type="match status" value="1"/>
</dbReference>
<dbReference type="Pfam" id="PF00046">
    <property type="entry name" value="Homeodomain"/>
    <property type="match status" value="1"/>
</dbReference>
<dbReference type="PANTHER" id="PTHR45714">
    <property type="entry name" value="HOMEOBOX-LEUCINE ZIPPER PROTEIN HAT14"/>
    <property type="match status" value="1"/>
</dbReference>
<evidence type="ECO:0000256" key="10">
    <source>
        <dbReference type="SAM" id="Coils"/>
    </source>
</evidence>
<dbReference type="AlphaFoldDB" id="A0A0E0M4X8"/>
<keyword evidence="5 8" id="KW-0371">Homeobox</keyword>
<evidence type="ECO:0000313" key="12">
    <source>
        <dbReference type="EnsemblPlants" id="OPUNC10G00220.1"/>
    </source>
</evidence>
<dbReference type="GO" id="GO:0000981">
    <property type="term" value="F:DNA-binding transcription factor activity, RNA polymerase II-specific"/>
    <property type="evidence" value="ECO:0007669"/>
    <property type="project" value="InterPro"/>
</dbReference>
<evidence type="ECO:0000256" key="6">
    <source>
        <dbReference type="ARBA" id="ARBA00023163"/>
    </source>
</evidence>
<name>A0A0E0M4X8_ORYPU</name>
<comment type="subcellular location">
    <subcellularLocation>
        <location evidence="1 8 9">Nucleus</location>
    </subcellularLocation>
</comment>
<dbReference type="CDD" id="cd00086">
    <property type="entry name" value="homeodomain"/>
    <property type="match status" value="1"/>
</dbReference>
<evidence type="ECO:0000256" key="7">
    <source>
        <dbReference type="ARBA" id="ARBA00023242"/>
    </source>
</evidence>
<dbReference type="InterPro" id="IPR009057">
    <property type="entry name" value="Homeodomain-like_sf"/>
</dbReference>
<dbReference type="InterPro" id="IPR050762">
    <property type="entry name" value="HD-ZIP_Homeobox_LZ_Class_II"/>
</dbReference>
<reference evidence="12" key="2">
    <citation type="submission" date="2018-05" db="EMBL/GenBank/DDBJ databases">
        <title>OpunRS2 (Oryza punctata Reference Sequence Version 2).</title>
        <authorList>
            <person name="Zhang J."/>
            <person name="Kudrna D."/>
            <person name="Lee S."/>
            <person name="Talag J."/>
            <person name="Welchert J."/>
            <person name="Wing R.A."/>
        </authorList>
    </citation>
    <scope>NUCLEOTIDE SEQUENCE [LARGE SCALE GENOMIC DNA]</scope>
</reference>
<dbReference type="SMART" id="SM00389">
    <property type="entry name" value="HOX"/>
    <property type="match status" value="1"/>
</dbReference>
<evidence type="ECO:0000256" key="3">
    <source>
        <dbReference type="ARBA" id="ARBA00023015"/>
    </source>
</evidence>
<dbReference type="PANTHER" id="PTHR45714:SF25">
    <property type="entry name" value="HOMEOBOX-LEUCINE ZIPPER PROTEIN HOX15"/>
    <property type="match status" value="1"/>
</dbReference>
<protein>
    <recommendedName>
        <fullName evidence="11">Homeobox domain-containing protein</fullName>
    </recommendedName>
</protein>
<keyword evidence="13" id="KW-1185">Reference proteome</keyword>
<dbReference type="GO" id="GO:0005634">
    <property type="term" value="C:nucleus"/>
    <property type="evidence" value="ECO:0007669"/>
    <property type="project" value="UniProtKB-SubCell"/>
</dbReference>
<sequence>MYGSPCPHSPSPFFFLSISKLHILLHPSLSLPRASCMAQDDQDMGLALGLSLGSGAHNQREPPSQAACTLEPSLTLSLPAAVSDSGLTTTTPPPPLLVAAGVKVKREMRAQEEEYEYEYERALYSVQASSVVDDDEGCNSRKKLRLTKDQSALLEDRFKEHSTLNPKQKVALAKQLNLRPRQVEVWFQNRRARTKLKQTEVDCELLKRCCETLTEENRRLHRELQQLRALSHPGFFMATTLPAATLSICPSCERLAAAGASPTADRTNNVKPPASHFFSPFAKSAAC</sequence>
<keyword evidence="10" id="KW-0175">Coiled coil</keyword>
<evidence type="ECO:0000256" key="4">
    <source>
        <dbReference type="ARBA" id="ARBA00023125"/>
    </source>
</evidence>
<evidence type="ECO:0000256" key="2">
    <source>
        <dbReference type="ARBA" id="ARBA00006074"/>
    </source>
</evidence>
<feature type="coiled-coil region" evidence="10">
    <location>
        <begin position="203"/>
        <end position="230"/>
    </location>
</feature>
<dbReference type="Proteomes" id="UP000026962">
    <property type="component" value="Chromosome 10"/>
</dbReference>